<keyword evidence="2" id="KW-0378">Hydrolase</keyword>
<keyword evidence="1" id="KW-0472">Membrane</keyword>
<comment type="caution">
    <text evidence="2">The sequence shown here is derived from an EMBL/GenBank/DDBJ whole genome shotgun (WGS) entry which is preliminary data.</text>
</comment>
<feature type="transmembrane region" description="Helical" evidence="1">
    <location>
        <begin position="172"/>
        <end position="192"/>
    </location>
</feature>
<dbReference type="RefSeq" id="WP_284055353.1">
    <property type="nucleotide sequence ID" value="NZ_JAMSLR010000001.1"/>
</dbReference>
<name>A0AA41WCK7_9BACT</name>
<dbReference type="InterPro" id="IPR007404">
    <property type="entry name" value="YdjM-like"/>
</dbReference>
<evidence type="ECO:0000313" key="2">
    <source>
        <dbReference type="EMBL" id="MCM8747568.1"/>
    </source>
</evidence>
<dbReference type="GO" id="GO:0016787">
    <property type="term" value="F:hydrolase activity"/>
    <property type="evidence" value="ECO:0007669"/>
    <property type="project" value="UniProtKB-KW"/>
</dbReference>
<dbReference type="AlphaFoldDB" id="A0AA41WCK7"/>
<organism evidence="2 3">
    <name type="scientific">Thermalbibacter longus</name>
    <dbReference type="NCBI Taxonomy" id="2951981"/>
    <lineage>
        <taxon>Bacteria</taxon>
        <taxon>Pseudomonadati</taxon>
        <taxon>Thermomicrobiota</taxon>
        <taxon>Thermomicrobia</taxon>
        <taxon>Thermomicrobiales</taxon>
        <taxon>Thermomicrobiaceae</taxon>
        <taxon>Thermalbibacter</taxon>
    </lineage>
</organism>
<dbReference type="Proteomes" id="UP001165306">
    <property type="component" value="Unassembled WGS sequence"/>
</dbReference>
<keyword evidence="3" id="KW-1185">Reference proteome</keyword>
<proteinExistence type="predicted"/>
<sequence>MRRGRHLFRGRQTGLPAWSRPYGLPLLGAGVAATLHLACHRAWARAENGTVRRALLDGLSHSSAALAVTLPAAPLVPEPGWFVAAGLAGSLALDLDHIVAAQSVRLDRCMTMPGRPPTHSFLFVLFASVVLAGLRPWRGLGLGLFLGLGSHVLRDLGTGGAPAIHPRRVYELAYPVCFLLTAGLAVFGRLLAATSPLPSRQRATGRAPVAQRAVALEQ</sequence>
<protein>
    <submittedName>
        <fullName evidence="2">Metal-dependent hydrolase</fullName>
    </submittedName>
</protein>
<feature type="transmembrane region" description="Helical" evidence="1">
    <location>
        <begin position="120"/>
        <end position="137"/>
    </location>
</feature>
<gene>
    <name evidence="2" type="ORF">NET02_00250</name>
</gene>
<reference evidence="2" key="1">
    <citation type="submission" date="2022-06" db="EMBL/GenBank/DDBJ databases">
        <title>CFH 74404 Thermomicrobiaceae sp.</title>
        <authorList>
            <person name="Ming H."/>
            <person name="Li W.-J."/>
            <person name="Zhao Z."/>
        </authorList>
    </citation>
    <scope>NUCLEOTIDE SEQUENCE</scope>
    <source>
        <strain evidence="2">CFH 74404</strain>
    </source>
</reference>
<accession>A0AA41WCK7</accession>
<dbReference type="Pfam" id="PF04307">
    <property type="entry name" value="YdjM"/>
    <property type="match status" value="1"/>
</dbReference>
<evidence type="ECO:0000256" key="1">
    <source>
        <dbReference type="SAM" id="Phobius"/>
    </source>
</evidence>
<evidence type="ECO:0000313" key="3">
    <source>
        <dbReference type="Proteomes" id="UP001165306"/>
    </source>
</evidence>
<keyword evidence="1" id="KW-1133">Transmembrane helix</keyword>
<dbReference type="EMBL" id="JAMSLR010000001">
    <property type="protein sequence ID" value="MCM8747568.1"/>
    <property type="molecule type" value="Genomic_DNA"/>
</dbReference>
<keyword evidence="1" id="KW-0812">Transmembrane</keyword>